<keyword evidence="5" id="KW-0325">Glycoprotein</keyword>
<dbReference type="EMBL" id="JAPDMQ010000002">
    <property type="protein sequence ID" value="KAK0541248.1"/>
    <property type="molecule type" value="Genomic_DNA"/>
</dbReference>
<feature type="region of interest" description="Disordered" evidence="6">
    <location>
        <begin position="530"/>
        <end position="600"/>
    </location>
</feature>
<dbReference type="GO" id="GO:0006508">
    <property type="term" value="P:proteolysis"/>
    <property type="evidence" value="ECO:0007669"/>
    <property type="project" value="UniProtKB-KW"/>
</dbReference>
<evidence type="ECO:0000256" key="4">
    <source>
        <dbReference type="ARBA" id="ARBA00022801"/>
    </source>
</evidence>
<evidence type="ECO:0000256" key="2">
    <source>
        <dbReference type="ARBA" id="ARBA00022670"/>
    </source>
</evidence>
<dbReference type="InterPro" id="IPR029058">
    <property type="entry name" value="AB_hydrolase_fold"/>
</dbReference>
<dbReference type="AlphaFoldDB" id="A0AAN6GI90"/>
<dbReference type="Proteomes" id="UP001176521">
    <property type="component" value="Unassembled WGS sequence"/>
</dbReference>
<keyword evidence="4" id="KW-0378">Hydrolase</keyword>
<comment type="caution">
    <text evidence="7">The sequence shown here is derived from an EMBL/GenBank/DDBJ whole genome shotgun (WGS) entry which is preliminary data.</text>
</comment>
<reference evidence="7" key="1">
    <citation type="journal article" date="2023" name="PhytoFront">
        <title>Draft Genome Resources of Seven Strains of Tilletia horrida, Causal Agent of Kernel Smut of Rice.</title>
        <authorList>
            <person name="Khanal S."/>
            <person name="Antony Babu S."/>
            <person name="Zhou X.G."/>
        </authorList>
    </citation>
    <scope>NUCLEOTIDE SEQUENCE</scope>
    <source>
        <strain evidence="7">TX3</strain>
    </source>
</reference>
<dbReference type="PANTHER" id="PTHR11010">
    <property type="entry name" value="PROTEASE S28 PRO-X CARBOXYPEPTIDASE-RELATED"/>
    <property type="match status" value="1"/>
</dbReference>
<keyword evidence="2" id="KW-0645">Protease</keyword>
<dbReference type="PANTHER" id="PTHR11010:SF117">
    <property type="entry name" value="SERINE PROTEASE 16"/>
    <property type="match status" value="1"/>
</dbReference>
<dbReference type="GO" id="GO:0008239">
    <property type="term" value="F:dipeptidyl-peptidase activity"/>
    <property type="evidence" value="ECO:0007669"/>
    <property type="project" value="TreeGrafter"/>
</dbReference>
<evidence type="ECO:0000256" key="3">
    <source>
        <dbReference type="ARBA" id="ARBA00022729"/>
    </source>
</evidence>
<keyword evidence="3" id="KW-0732">Signal</keyword>
<gene>
    <name evidence="7" type="primary">MgSCP1</name>
    <name evidence="7" type="ORF">OC842_000081</name>
</gene>
<proteinExistence type="inferred from homology"/>
<feature type="region of interest" description="Disordered" evidence="6">
    <location>
        <begin position="80"/>
        <end position="100"/>
    </location>
</feature>
<organism evidence="7 8">
    <name type="scientific">Tilletia horrida</name>
    <dbReference type="NCBI Taxonomy" id="155126"/>
    <lineage>
        <taxon>Eukaryota</taxon>
        <taxon>Fungi</taxon>
        <taxon>Dikarya</taxon>
        <taxon>Basidiomycota</taxon>
        <taxon>Ustilaginomycotina</taxon>
        <taxon>Exobasidiomycetes</taxon>
        <taxon>Tilletiales</taxon>
        <taxon>Tilletiaceae</taxon>
        <taxon>Tilletia</taxon>
    </lineage>
</organism>
<dbReference type="Pfam" id="PF05577">
    <property type="entry name" value="Peptidase_S28"/>
    <property type="match status" value="1"/>
</dbReference>
<evidence type="ECO:0000313" key="8">
    <source>
        <dbReference type="Proteomes" id="UP001176521"/>
    </source>
</evidence>
<name>A0AAN6GI90_9BASI</name>
<feature type="compositionally biased region" description="Low complexity" evidence="6">
    <location>
        <begin position="558"/>
        <end position="572"/>
    </location>
</feature>
<accession>A0AAN6GI90</accession>
<dbReference type="GO" id="GO:0070008">
    <property type="term" value="F:serine-type exopeptidase activity"/>
    <property type="evidence" value="ECO:0007669"/>
    <property type="project" value="InterPro"/>
</dbReference>
<comment type="similarity">
    <text evidence="1">Belongs to the peptidase S28 family.</text>
</comment>
<keyword evidence="8" id="KW-1185">Reference proteome</keyword>
<evidence type="ECO:0000313" key="7">
    <source>
        <dbReference type="EMBL" id="KAK0541248.1"/>
    </source>
</evidence>
<dbReference type="InterPro" id="IPR008758">
    <property type="entry name" value="Peptidase_S28"/>
</dbReference>
<evidence type="ECO:0000256" key="6">
    <source>
        <dbReference type="SAM" id="MobiDB-lite"/>
    </source>
</evidence>
<protein>
    <submittedName>
        <fullName evidence="7">Serine carboxypeptidase S28</fullName>
    </submittedName>
</protein>
<sequence>MRFSTLPLGSAGSALVLGGVGTLLLLGGSPALAITHQSTAKKVPGLHSLLAFKAAEAAQLGFELDEPRALLDDILTLQGEENDDEEEEEDESAAAKVGPYGPHTFTQPLDHFHNTTAATFKQRYWISAKHYNPKSKTPTPVYVVDGGETSGANRIPFLTDGILDILAEATGGISIVLEHRYYGASKPKLSDIGNKTYWDVDALRWLTNEQALEDSARFMRHVKLPGANLPSDTLTADKTPWIYIGGSYAGARAAHMRVLYPDLVFGAISTSGVSAAIDFFPQYYYPIARGADPACTQAIQAAIAAFDAIAVPAHHRQTKNRTATILAKTEKKEAALRQLFRAHDLDWDDFANVLTGQLGYFQALNWDPAVSSGGWASFCDVMTNKTAIKAKDVVRPHKFGRLMARKSERNNESWEARARAYRESFARSAVPALRAELEAAGHLHTTTTESEKEDEDDPPLTTWLPDELFRLASYVRAHFIEPCARSGASLRQCFSTKGPAAWRDFVHAPRLRMDKAWTWQVCTQWGYHQGAPPRQPSFANDGGRRGGGSGRIHPHRPSSSSSTGVTSSEASTGQRPMALDDEEEEEAGTIPGSDPLTASSLFDERGAATSYTSGPQLVSSLLTFSYTAAFCADAFPSTPDVRLPDRPDIEEVNRLGAFGIGEGLDRLAIVNGQWDPWRPATPHSEEFAGGGGRADTLMRPFKLIPNCWHHCDQNGLPSKDRKAGKEPERIRKIHEEEVIFVRAWLEQWGKKQKKRNM</sequence>
<dbReference type="SUPFAM" id="SSF53474">
    <property type="entry name" value="alpha/beta-Hydrolases"/>
    <property type="match status" value="1"/>
</dbReference>
<dbReference type="GO" id="GO:0004180">
    <property type="term" value="F:carboxypeptidase activity"/>
    <property type="evidence" value="ECO:0007669"/>
    <property type="project" value="UniProtKB-KW"/>
</dbReference>
<evidence type="ECO:0000256" key="5">
    <source>
        <dbReference type="ARBA" id="ARBA00023180"/>
    </source>
</evidence>
<evidence type="ECO:0000256" key="1">
    <source>
        <dbReference type="ARBA" id="ARBA00011079"/>
    </source>
</evidence>
<feature type="compositionally biased region" description="Acidic residues" evidence="6">
    <location>
        <begin position="80"/>
        <end position="92"/>
    </location>
</feature>
<dbReference type="Gene3D" id="3.40.50.1820">
    <property type="entry name" value="alpha/beta hydrolase"/>
    <property type="match status" value="2"/>
</dbReference>
<keyword evidence="7" id="KW-0121">Carboxypeptidase</keyword>